<gene>
    <name evidence="2" type="ORF">G8770_10500</name>
</gene>
<evidence type="ECO:0000259" key="1">
    <source>
        <dbReference type="Pfam" id="PF13577"/>
    </source>
</evidence>
<feature type="domain" description="SnoaL-like" evidence="1">
    <location>
        <begin position="5"/>
        <end position="128"/>
    </location>
</feature>
<dbReference type="InterPro" id="IPR037401">
    <property type="entry name" value="SnoaL-like"/>
</dbReference>
<dbReference type="Pfam" id="PF13577">
    <property type="entry name" value="SnoaL_4"/>
    <property type="match status" value="1"/>
</dbReference>
<sequence length="136" mass="15184">MSKGSVEDRLAIRELIETFAVGVTTIDPDLWGSTWAPEGCWKTPSMPAVVEGKEAVVEKFKQMMAYINFMSMSAVPSPTDLVFDGDKAIGRTYCRELIFPKAGGQKIVIGFFDDEYVKRDGQWLFTSRLYTVIGAQ</sequence>
<name>A0A9E5K034_9GAMM</name>
<dbReference type="RefSeq" id="WP_167185911.1">
    <property type="nucleotide sequence ID" value="NZ_JAAONZ010000006.1"/>
</dbReference>
<comment type="caution">
    <text evidence="2">The sequence shown here is derived from an EMBL/GenBank/DDBJ whole genome shotgun (WGS) entry which is preliminary data.</text>
</comment>
<protein>
    <submittedName>
        <fullName evidence="2">Nuclear transport factor 2 family protein</fullName>
    </submittedName>
</protein>
<proteinExistence type="predicted"/>
<organism evidence="2 3">
    <name type="scientific">Pseudomaricurvus hydrocarbonicus</name>
    <dbReference type="NCBI Taxonomy" id="1470433"/>
    <lineage>
        <taxon>Bacteria</taxon>
        <taxon>Pseudomonadati</taxon>
        <taxon>Pseudomonadota</taxon>
        <taxon>Gammaproteobacteria</taxon>
        <taxon>Cellvibrionales</taxon>
        <taxon>Cellvibrionaceae</taxon>
        <taxon>Pseudomaricurvus</taxon>
    </lineage>
</organism>
<dbReference type="EMBL" id="JAAONZ010000006">
    <property type="protein sequence ID" value="NHO65972.1"/>
    <property type="molecule type" value="Genomic_DNA"/>
</dbReference>
<dbReference type="SUPFAM" id="SSF54427">
    <property type="entry name" value="NTF2-like"/>
    <property type="match status" value="1"/>
</dbReference>
<keyword evidence="3" id="KW-1185">Reference proteome</keyword>
<evidence type="ECO:0000313" key="2">
    <source>
        <dbReference type="EMBL" id="NHO65972.1"/>
    </source>
</evidence>
<evidence type="ECO:0000313" key="3">
    <source>
        <dbReference type="Proteomes" id="UP000787472"/>
    </source>
</evidence>
<dbReference type="InterPro" id="IPR032710">
    <property type="entry name" value="NTF2-like_dom_sf"/>
</dbReference>
<reference evidence="2" key="1">
    <citation type="submission" date="2020-03" db="EMBL/GenBank/DDBJ databases">
        <authorList>
            <person name="Guo F."/>
        </authorList>
    </citation>
    <scope>NUCLEOTIDE SEQUENCE</scope>
    <source>
        <strain evidence="2">JCM 30134</strain>
    </source>
</reference>
<dbReference type="Gene3D" id="3.10.450.50">
    <property type="match status" value="1"/>
</dbReference>
<dbReference type="AlphaFoldDB" id="A0A9E5K034"/>
<dbReference type="Proteomes" id="UP000787472">
    <property type="component" value="Unassembled WGS sequence"/>
</dbReference>
<accession>A0A9E5K034</accession>